<keyword evidence="2" id="KW-1185">Reference proteome</keyword>
<reference evidence="1 2" key="1">
    <citation type="journal article" date="2008" name="Proc. Natl. Acad. Sci. U.S.A.">
        <title>Niche adaptation and genome expansion in the chlorophyll d-producing cyanobacterium Acaryochloris marina.</title>
        <authorList>
            <person name="Swingley W.D."/>
            <person name="Chen M."/>
            <person name="Cheung P.C."/>
            <person name="Conrad A.L."/>
            <person name="Dejesa L.C."/>
            <person name="Hao J."/>
            <person name="Honchak B.M."/>
            <person name="Karbach L.E."/>
            <person name="Kurdoglu A."/>
            <person name="Lahiri S."/>
            <person name="Mastrian S.D."/>
            <person name="Miyashita H."/>
            <person name="Page L."/>
            <person name="Ramakrishna P."/>
            <person name="Satoh S."/>
            <person name="Sattley W.M."/>
            <person name="Shimada Y."/>
            <person name="Taylor H.L."/>
            <person name="Tomo T."/>
            <person name="Tsuchiya T."/>
            <person name="Wang Z.T."/>
            <person name="Raymond J."/>
            <person name="Mimuro M."/>
            <person name="Blankenship R.E."/>
            <person name="Touchman J.W."/>
        </authorList>
    </citation>
    <scope>NUCLEOTIDE SEQUENCE [LARGE SCALE GENOMIC DNA]</scope>
    <source>
        <strain evidence="2">MBIC 11017</strain>
    </source>
</reference>
<protein>
    <submittedName>
        <fullName evidence="1">Uncharacterized protein</fullName>
    </submittedName>
</protein>
<gene>
    <name evidence="1" type="ordered locus">AM1_1460</name>
</gene>
<evidence type="ECO:0000313" key="2">
    <source>
        <dbReference type="Proteomes" id="UP000000268"/>
    </source>
</evidence>
<dbReference type="STRING" id="329726.AM1_1460"/>
<name>B0C7U7_ACAM1</name>
<dbReference type="Proteomes" id="UP000000268">
    <property type="component" value="Chromosome"/>
</dbReference>
<dbReference type="HOGENOM" id="CLU_146027_0_0_3"/>
<dbReference type="OrthoDB" id="572057at2"/>
<dbReference type="AlphaFoldDB" id="B0C7U7"/>
<dbReference type="RefSeq" id="WP_012162017.1">
    <property type="nucleotide sequence ID" value="NC_009925.1"/>
</dbReference>
<accession>B0C7U7</accession>
<dbReference type="eggNOG" id="ENOG5030SNB">
    <property type="taxonomic scope" value="Bacteria"/>
</dbReference>
<sequence>MISPRRLMYEQSVVYRGHLIIPYIYSEIAQTPIYAYRLLSELSSRSEWHRANNPAGLHSSRIEGILDIAQEHLEAEVSAIPTMDYFKQRYIYKQNLVIISEIAGKFFYDHYPPTRLNNIAAPKIFASELACINWVKAGLDRNLQKSASTM</sequence>
<evidence type="ECO:0000313" key="1">
    <source>
        <dbReference type="EMBL" id="ABW26488.1"/>
    </source>
</evidence>
<organism evidence="1 2">
    <name type="scientific">Acaryochloris marina (strain MBIC 11017)</name>
    <dbReference type="NCBI Taxonomy" id="329726"/>
    <lineage>
        <taxon>Bacteria</taxon>
        <taxon>Bacillati</taxon>
        <taxon>Cyanobacteriota</taxon>
        <taxon>Cyanophyceae</taxon>
        <taxon>Acaryochloridales</taxon>
        <taxon>Acaryochloridaceae</taxon>
        <taxon>Acaryochloris</taxon>
    </lineage>
</organism>
<proteinExistence type="predicted"/>
<dbReference type="KEGG" id="amr:AM1_1460"/>
<dbReference type="EMBL" id="CP000828">
    <property type="protein sequence ID" value="ABW26488.1"/>
    <property type="molecule type" value="Genomic_DNA"/>
</dbReference>